<comment type="caution">
    <text evidence="2">The sequence shown here is derived from an EMBL/GenBank/DDBJ whole genome shotgun (WGS) entry which is preliminary data.</text>
</comment>
<evidence type="ECO:0000259" key="1">
    <source>
        <dbReference type="Pfam" id="PF08241"/>
    </source>
</evidence>
<name>A0A426JN89_9PSEU</name>
<accession>A0A426JN89</accession>
<keyword evidence="2" id="KW-0489">Methyltransferase</keyword>
<dbReference type="GO" id="GO:0032259">
    <property type="term" value="P:methylation"/>
    <property type="evidence" value="ECO:0007669"/>
    <property type="project" value="UniProtKB-KW"/>
</dbReference>
<reference evidence="2 3" key="1">
    <citation type="submission" date="2018-11" db="EMBL/GenBank/DDBJ databases">
        <title>Saccharopolyspora rhizosphaerae sp. nov., an actinomycete isolated from rhizosphere soil in Thailand.</title>
        <authorList>
            <person name="Intra B."/>
            <person name="Euanorasetr J."/>
            <person name="Take A."/>
            <person name="Inahashi Y."/>
            <person name="Mori M."/>
            <person name="Panbangred W."/>
            <person name="Matsumoto A."/>
        </authorList>
    </citation>
    <scope>NUCLEOTIDE SEQUENCE [LARGE SCALE GENOMIC DNA]</scope>
    <source>
        <strain evidence="2 3">H219</strain>
    </source>
</reference>
<dbReference type="PANTHER" id="PTHR42912:SF94">
    <property type="entry name" value="METHYLTRANSFERASE TYPE 11 DOMAIN-CONTAINING PROTEIN"/>
    <property type="match status" value="1"/>
</dbReference>
<proteinExistence type="predicted"/>
<dbReference type="InterPro" id="IPR050508">
    <property type="entry name" value="Methyltransf_Superfamily"/>
</dbReference>
<dbReference type="InterPro" id="IPR013216">
    <property type="entry name" value="Methyltransf_11"/>
</dbReference>
<organism evidence="2 3">
    <name type="scientific">Saccharopolyspora rhizosphaerae</name>
    <dbReference type="NCBI Taxonomy" id="2492662"/>
    <lineage>
        <taxon>Bacteria</taxon>
        <taxon>Bacillati</taxon>
        <taxon>Actinomycetota</taxon>
        <taxon>Actinomycetes</taxon>
        <taxon>Pseudonocardiales</taxon>
        <taxon>Pseudonocardiaceae</taxon>
        <taxon>Saccharopolyspora</taxon>
    </lineage>
</organism>
<dbReference type="GO" id="GO:0008757">
    <property type="term" value="F:S-adenosylmethionine-dependent methyltransferase activity"/>
    <property type="evidence" value="ECO:0007669"/>
    <property type="project" value="InterPro"/>
</dbReference>
<dbReference type="Gene3D" id="3.40.50.150">
    <property type="entry name" value="Vaccinia Virus protein VP39"/>
    <property type="match status" value="1"/>
</dbReference>
<protein>
    <submittedName>
        <fullName evidence="2">Methyltransferase domain-containing protein</fullName>
    </submittedName>
</protein>
<dbReference type="PANTHER" id="PTHR42912">
    <property type="entry name" value="METHYLTRANSFERASE"/>
    <property type="match status" value="1"/>
</dbReference>
<keyword evidence="3" id="KW-1185">Reference proteome</keyword>
<dbReference type="SUPFAM" id="SSF53335">
    <property type="entry name" value="S-adenosyl-L-methionine-dependent methyltransferases"/>
    <property type="match status" value="1"/>
</dbReference>
<dbReference type="Pfam" id="PF08241">
    <property type="entry name" value="Methyltransf_11"/>
    <property type="match status" value="1"/>
</dbReference>
<dbReference type="InterPro" id="IPR029063">
    <property type="entry name" value="SAM-dependent_MTases_sf"/>
</dbReference>
<sequence>MGNLVTRVFDKAFGRPQGWMGWAGGSVMALLNVEQERWAVDRAALQPGERVLVVGHGPGVGLRLCADAVGPTGHVLGVDPSATMREMAASRCRVQVEAGVVEVRDGSAERTGRADASCDAAISVNNVMLWNRGAGFAELFRVLRPNGRLVLTVHRHVLDVPPRTLRSDAEAAGFSNVGLTARPRRLGSPAIELVATRPAS</sequence>
<evidence type="ECO:0000313" key="3">
    <source>
        <dbReference type="Proteomes" id="UP000274515"/>
    </source>
</evidence>
<dbReference type="AlphaFoldDB" id="A0A426JN89"/>
<evidence type="ECO:0000313" key="2">
    <source>
        <dbReference type="EMBL" id="RRO14723.1"/>
    </source>
</evidence>
<gene>
    <name evidence="2" type="ORF">EIL87_18440</name>
</gene>
<dbReference type="EMBL" id="RSAA01000017">
    <property type="protein sequence ID" value="RRO14723.1"/>
    <property type="molecule type" value="Genomic_DNA"/>
</dbReference>
<dbReference type="Proteomes" id="UP000274515">
    <property type="component" value="Unassembled WGS sequence"/>
</dbReference>
<feature type="domain" description="Methyltransferase type 11" evidence="1">
    <location>
        <begin position="53"/>
        <end position="151"/>
    </location>
</feature>
<dbReference type="RefSeq" id="WP_125091807.1">
    <property type="nucleotide sequence ID" value="NZ_RSAA01000017.1"/>
</dbReference>
<keyword evidence="2" id="KW-0808">Transferase</keyword>
<dbReference type="OrthoDB" id="9805171at2"/>